<protein>
    <submittedName>
        <fullName evidence="10">Glycosyltransferase</fullName>
        <ecNumber evidence="10">2.4.-.-</ecNumber>
    </submittedName>
</protein>
<accession>A0ABV9YYZ5</accession>
<keyword evidence="6 8" id="KW-0472">Membrane</keyword>
<evidence type="ECO:0000256" key="8">
    <source>
        <dbReference type="SAM" id="Phobius"/>
    </source>
</evidence>
<proteinExistence type="predicted"/>
<keyword evidence="2 10" id="KW-0328">Glycosyltransferase</keyword>
<evidence type="ECO:0000256" key="3">
    <source>
        <dbReference type="ARBA" id="ARBA00022679"/>
    </source>
</evidence>
<dbReference type="EMBL" id="JBHSJF010000005">
    <property type="protein sequence ID" value="MFC5067419.1"/>
    <property type="molecule type" value="Genomic_DNA"/>
</dbReference>
<evidence type="ECO:0000259" key="9">
    <source>
        <dbReference type="Pfam" id="PF13632"/>
    </source>
</evidence>
<dbReference type="GO" id="GO:0016757">
    <property type="term" value="F:glycosyltransferase activity"/>
    <property type="evidence" value="ECO:0007669"/>
    <property type="project" value="UniProtKB-KW"/>
</dbReference>
<keyword evidence="3 10" id="KW-0808">Transferase</keyword>
<evidence type="ECO:0000256" key="2">
    <source>
        <dbReference type="ARBA" id="ARBA00022676"/>
    </source>
</evidence>
<dbReference type="EC" id="2.4.-.-" evidence="10"/>
<dbReference type="InterPro" id="IPR050321">
    <property type="entry name" value="Glycosyltr_2/OpgH_subfam"/>
</dbReference>
<evidence type="ECO:0000256" key="5">
    <source>
        <dbReference type="ARBA" id="ARBA00022989"/>
    </source>
</evidence>
<evidence type="ECO:0000313" key="10">
    <source>
        <dbReference type="EMBL" id="MFC5067419.1"/>
    </source>
</evidence>
<feature type="transmembrane region" description="Helical" evidence="8">
    <location>
        <begin position="391"/>
        <end position="416"/>
    </location>
</feature>
<comment type="subcellular location">
    <subcellularLocation>
        <location evidence="1">Membrane</location>
        <topology evidence="1">Multi-pass membrane protein</topology>
    </subcellularLocation>
</comment>
<dbReference type="Proteomes" id="UP001595796">
    <property type="component" value="Unassembled WGS sequence"/>
</dbReference>
<evidence type="ECO:0000256" key="1">
    <source>
        <dbReference type="ARBA" id="ARBA00004141"/>
    </source>
</evidence>
<evidence type="ECO:0000256" key="4">
    <source>
        <dbReference type="ARBA" id="ARBA00022692"/>
    </source>
</evidence>
<dbReference type="Pfam" id="PF13632">
    <property type="entry name" value="Glyco_trans_2_3"/>
    <property type="match status" value="1"/>
</dbReference>
<feature type="transmembrane region" description="Helical" evidence="8">
    <location>
        <begin position="104"/>
        <end position="125"/>
    </location>
</feature>
<feature type="region of interest" description="Disordered" evidence="7">
    <location>
        <begin position="507"/>
        <end position="534"/>
    </location>
</feature>
<dbReference type="RefSeq" id="WP_162799657.1">
    <property type="nucleotide sequence ID" value="NZ_JBHSJF010000005.1"/>
</dbReference>
<feature type="domain" description="Glycosyltransferase 2-like" evidence="9">
    <location>
        <begin position="226"/>
        <end position="410"/>
    </location>
</feature>
<evidence type="ECO:0000256" key="7">
    <source>
        <dbReference type="SAM" id="MobiDB-lite"/>
    </source>
</evidence>
<keyword evidence="4 8" id="KW-0812">Transmembrane</keyword>
<dbReference type="InterPro" id="IPR029044">
    <property type="entry name" value="Nucleotide-diphossugar_trans"/>
</dbReference>
<dbReference type="PANTHER" id="PTHR43867">
    <property type="entry name" value="CELLULOSE SYNTHASE CATALYTIC SUBUNIT A [UDP-FORMING]"/>
    <property type="match status" value="1"/>
</dbReference>
<evidence type="ECO:0000313" key="11">
    <source>
        <dbReference type="Proteomes" id="UP001595796"/>
    </source>
</evidence>
<sequence>MLRLPDGRLLVAAKARSVTRLAAFSRSFGLSANILLSAPRVFTRYVVDVAGAALADYVQSGPAAIDPDLSAGSGAPARYGAQVLVLCSVIALIAAAYEPLLLDLAFAALFIAITALRLVALTALVEEPKSERIPDDQLPIYTLLIPLYRESRCLGGLLRALRALDYPEAKLDIKLLVEHGDAETRAALAVLDAPSNFETIVVPQGSPRTKPRALNLGLAAARGAIIGVFDAEDRPEPGQLRDAVQAFLRGGPQLACVQARLVIDNRADSWITRVFALEYAGLFDALLPGLSRCGLMFPLGGTSNHFRTAVLDRVGGWDAWNLTEDADLGVRLARFGYRCATISSSTLEEAPNTHRAWLRQRTRWLMGYVVTWIVHMRRPVRLHRELGWRNALVFHAFIGGVPISALMLPIFVGGLIVDGLSSGWLVFDDWVGWLELALTGTNLVLGFGTAMAIAAIGADRRNLTGQARWIALVPLYWLMSSVAAWRAVWRLIRAPHVWEKTEHGLARTSASAAGPGFRRSAPGPSRPRRARGRG</sequence>
<dbReference type="InterPro" id="IPR001173">
    <property type="entry name" value="Glyco_trans_2-like"/>
</dbReference>
<keyword evidence="5 8" id="KW-1133">Transmembrane helix</keyword>
<organism evidence="10 11">
    <name type="scientific">Flaviflagellibacter deserti</name>
    <dbReference type="NCBI Taxonomy" id="2267266"/>
    <lineage>
        <taxon>Bacteria</taxon>
        <taxon>Pseudomonadati</taxon>
        <taxon>Pseudomonadota</taxon>
        <taxon>Alphaproteobacteria</taxon>
        <taxon>Hyphomicrobiales</taxon>
        <taxon>Flaviflagellibacter</taxon>
    </lineage>
</organism>
<dbReference type="PANTHER" id="PTHR43867:SF2">
    <property type="entry name" value="CELLULOSE SYNTHASE CATALYTIC SUBUNIT A [UDP-FORMING]"/>
    <property type="match status" value="1"/>
</dbReference>
<evidence type="ECO:0000256" key="6">
    <source>
        <dbReference type="ARBA" id="ARBA00023136"/>
    </source>
</evidence>
<dbReference type="Gene3D" id="3.90.550.10">
    <property type="entry name" value="Spore Coat Polysaccharide Biosynthesis Protein SpsA, Chain A"/>
    <property type="match status" value="1"/>
</dbReference>
<gene>
    <name evidence="10" type="ORF">ACFPFW_05250</name>
</gene>
<dbReference type="SUPFAM" id="SSF53448">
    <property type="entry name" value="Nucleotide-diphospho-sugar transferases"/>
    <property type="match status" value="1"/>
</dbReference>
<feature type="compositionally biased region" description="Low complexity" evidence="7">
    <location>
        <begin position="512"/>
        <end position="523"/>
    </location>
</feature>
<reference evidence="11" key="1">
    <citation type="journal article" date="2019" name="Int. J. Syst. Evol. Microbiol.">
        <title>The Global Catalogue of Microorganisms (GCM) 10K type strain sequencing project: providing services to taxonomists for standard genome sequencing and annotation.</title>
        <authorList>
            <consortium name="The Broad Institute Genomics Platform"/>
            <consortium name="The Broad Institute Genome Sequencing Center for Infectious Disease"/>
            <person name="Wu L."/>
            <person name="Ma J."/>
        </authorList>
    </citation>
    <scope>NUCLEOTIDE SEQUENCE [LARGE SCALE GENOMIC DNA]</scope>
    <source>
        <strain evidence="11">CGMCC 1.16444</strain>
    </source>
</reference>
<keyword evidence="11" id="KW-1185">Reference proteome</keyword>
<name>A0ABV9YYZ5_9HYPH</name>
<feature type="transmembrane region" description="Helical" evidence="8">
    <location>
        <begin position="436"/>
        <end position="457"/>
    </location>
</feature>
<comment type="caution">
    <text evidence="10">The sequence shown here is derived from an EMBL/GenBank/DDBJ whole genome shotgun (WGS) entry which is preliminary data.</text>
</comment>